<evidence type="ECO:0000259" key="3">
    <source>
        <dbReference type="PROSITE" id="PS50911"/>
    </source>
</evidence>
<dbReference type="EMBL" id="BOMW01000021">
    <property type="protein sequence ID" value="GIF04846.1"/>
    <property type="molecule type" value="Genomic_DNA"/>
</dbReference>
<feature type="compositionally biased region" description="Polar residues" evidence="1">
    <location>
        <begin position="94"/>
        <end position="106"/>
    </location>
</feature>
<dbReference type="Gene3D" id="3.90.1720.10">
    <property type="entry name" value="endopeptidase domain like (from Nostoc punctiforme)"/>
    <property type="match status" value="1"/>
</dbReference>
<sequence>MTHTHNDVTETAYTARRRQLARVFTVGALAAGAVVALAVPAQAAGTGASDYPFDGAWRSGSHSVADPGNPTLVDGTTTTECGVRGSGMYGDCSPRQTSDCSQTTPRSPGRAPRSHNGWHHNTAPVTGYDNDDYTDARGTGRFTRGGMTCPTTTPGQPDMTSTIPATTPGTAPGTPANTTPATAPAVTRGATMDYNEGVGGSCVYYALNRFHDATGVYPKAIGDARLLATGAAASGWSVGSTPRVDSIVIFQPGQNGASAPYGHAAWVEQVSGDRIYIAEMNAPTAWVVTHRWLTPVAGVKYIYTS</sequence>
<comment type="caution">
    <text evidence="4">The sequence shown here is derived from an EMBL/GenBank/DDBJ whole genome shotgun (WGS) entry which is preliminary data.</text>
</comment>
<dbReference type="SUPFAM" id="SSF54001">
    <property type="entry name" value="Cysteine proteinases"/>
    <property type="match status" value="1"/>
</dbReference>
<dbReference type="InterPro" id="IPR007921">
    <property type="entry name" value="CHAP_dom"/>
</dbReference>
<feature type="compositionally biased region" description="Low complexity" evidence="1">
    <location>
        <begin position="137"/>
        <end position="148"/>
    </location>
</feature>
<dbReference type="AlphaFoldDB" id="A0A919N5S0"/>
<keyword evidence="5" id="KW-1185">Reference proteome</keyword>
<evidence type="ECO:0000313" key="5">
    <source>
        <dbReference type="Proteomes" id="UP000629619"/>
    </source>
</evidence>
<feature type="domain" description="Peptidase C51" evidence="3">
    <location>
        <begin position="177"/>
        <end position="303"/>
    </location>
</feature>
<feature type="region of interest" description="Disordered" evidence="1">
    <location>
        <begin position="62"/>
        <end position="160"/>
    </location>
</feature>
<accession>A0A919N5S0</accession>
<reference evidence="4" key="1">
    <citation type="submission" date="2021-01" db="EMBL/GenBank/DDBJ databases">
        <title>Whole genome shotgun sequence of Actinoplanes siamensis NBRC 109076.</title>
        <authorList>
            <person name="Komaki H."/>
            <person name="Tamura T."/>
        </authorList>
    </citation>
    <scope>NUCLEOTIDE SEQUENCE</scope>
    <source>
        <strain evidence="4">NBRC 109076</strain>
    </source>
</reference>
<organism evidence="4 5">
    <name type="scientific">Actinoplanes siamensis</name>
    <dbReference type="NCBI Taxonomy" id="1223317"/>
    <lineage>
        <taxon>Bacteria</taxon>
        <taxon>Bacillati</taxon>
        <taxon>Actinomycetota</taxon>
        <taxon>Actinomycetes</taxon>
        <taxon>Micromonosporales</taxon>
        <taxon>Micromonosporaceae</taxon>
        <taxon>Actinoplanes</taxon>
    </lineage>
</organism>
<dbReference type="Pfam" id="PF05257">
    <property type="entry name" value="CHAP"/>
    <property type="match status" value="1"/>
</dbReference>
<gene>
    <name evidence="4" type="ORF">Asi03nite_23840</name>
</gene>
<keyword evidence="2" id="KW-0472">Membrane</keyword>
<name>A0A919N5S0_9ACTN</name>
<evidence type="ECO:0000256" key="1">
    <source>
        <dbReference type="SAM" id="MobiDB-lite"/>
    </source>
</evidence>
<dbReference type="InterPro" id="IPR038765">
    <property type="entry name" value="Papain-like_cys_pep_sf"/>
</dbReference>
<proteinExistence type="predicted"/>
<feature type="transmembrane region" description="Helical" evidence="2">
    <location>
        <begin position="20"/>
        <end position="39"/>
    </location>
</feature>
<protein>
    <recommendedName>
        <fullName evidence="3">Peptidase C51 domain-containing protein</fullName>
    </recommendedName>
</protein>
<evidence type="ECO:0000313" key="4">
    <source>
        <dbReference type="EMBL" id="GIF04846.1"/>
    </source>
</evidence>
<evidence type="ECO:0000256" key="2">
    <source>
        <dbReference type="SAM" id="Phobius"/>
    </source>
</evidence>
<keyword evidence="2" id="KW-1133">Transmembrane helix</keyword>
<keyword evidence="2" id="KW-0812">Transmembrane</keyword>
<feature type="compositionally biased region" description="Polar residues" evidence="1">
    <location>
        <begin position="149"/>
        <end position="159"/>
    </location>
</feature>
<dbReference type="PROSITE" id="PS50911">
    <property type="entry name" value="CHAP"/>
    <property type="match status" value="1"/>
</dbReference>
<dbReference type="RefSeq" id="WP_203678942.1">
    <property type="nucleotide sequence ID" value="NZ_BOMW01000021.1"/>
</dbReference>
<dbReference type="Proteomes" id="UP000629619">
    <property type="component" value="Unassembled WGS sequence"/>
</dbReference>